<evidence type="ECO:0000313" key="6">
    <source>
        <dbReference type="Proteomes" id="UP000321250"/>
    </source>
</evidence>
<reference evidence="5 6" key="1">
    <citation type="journal article" date="2013" name="Antonie Van Leeuwenhoek">
        <title>Sphingomonas ginsenosidivorax sp. nov., with the ability to transform ginsenosides.</title>
        <authorList>
            <person name="Jin X.F."/>
            <person name="Kim J.K."/>
            <person name="Liu Q.M."/>
            <person name="Kang M.S."/>
            <person name="He D."/>
            <person name="Jin F.X."/>
            <person name="Kim S.C."/>
            <person name="Im W.T."/>
        </authorList>
    </citation>
    <scope>NUCLEOTIDE SEQUENCE [LARGE SCALE GENOMIC DNA]</scope>
    <source>
        <strain evidence="5 6">KHI67</strain>
    </source>
</reference>
<dbReference type="InterPro" id="IPR025166">
    <property type="entry name" value="Integrase_DNA_bind_dom"/>
</dbReference>
<dbReference type="EMBL" id="VOQR01000001">
    <property type="protein sequence ID" value="TXC71226.1"/>
    <property type="molecule type" value="Genomic_DNA"/>
</dbReference>
<dbReference type="Gene3D" id="3.30.160.390">
    <property type="entry name" value="Integrase, DNA-binding domain"/>
    <property type="match status" value="1"/>
</dbReference>
<feature type="domain" description="Integrase DNA-binding" evidence="4">
    <location>
        <begin position="2"/>
        <end position="84"/>
    </location>
</feature>
<dbReference type="InterPro" id="IPR050808">
    <property type="entry name" value="Phage_Integrase"/>
</dbReference>
<keyword evidence="2" id="KW-0229">DNA integration</keyword>
<dbReference type="Proteomes" id="UP000321250">
    <property type="component" value="Unassembled WGS sequence"/>
</dbReference>
<comment type="caution">
    <text evidence="5">The sequence shown here is derived from an EMBL/GenBank/DDBJ whole genome shotgun (WGS) entry which is preliminary data.</text>
</comment>
<protein>
    <submittedName>
        <fullName evidence="5">DUF4102 domain-containing protein</fullName>
    </submittedName>
</protein>
<dbReference type="InterPro" id="IPR038488">
    <property type="entry name" value="Integrase_DNA-bd_sf"/>
</dbReference>
<evidence type="ECO:0000256" key="1">
    <source>
        <dbReference type="ARBA" id="ARBA00008857"/>
    </source>
</evidence>
<name>A0A5C6UGD5_9SPHN</name>
<dbReference type="GO" id="GO:0015074">
    <property type="term" value="P:DNA integration"/>
    <property type="evidence" value="ECO:0007669"/>
    <property type="project" value="UniProtKB-KW"/>
</dbReference>
<evidence type="ECO:0000313" key="5">
    <source>
        <dbReference type="EMBL" id="TXC71226.1"/>
    </source>
</evidence>
<dbReference type="RefSeq" id="WP_147082308.1">
    <property type="nucleotide sequence ID" value="NZ_VOQR01000001.1"/>
</dbReference>
<dbReference type="OrthoDB" id="7388552at2"/>
<evidence type="ECO:0000256" key="3">
    <source>
        <dbReference type="SAM" id="MobiDB-lite"/>
    </source>
</evidence>
<dbReference type="PANTHER" id="PTHR30629:SF2">
    <property type="entry name" value="PROPHAGE INTEGRASE INTS-RELATED"/>
    <property type="match status" value="1"/>
</dbReference>
<dbReference type="Pfam" id="PF13356">
    <property type="entry name" value="Arm-DNA-bind_3"/>
    <property type="match status" value="1"/>
</dbReference>
<keyword evidence="6" id="KW-1185">Reference proteome</keyword>
<dbReference type="AlphaFoldDB" id="A0A5C6UGD5"/>
<sequence length="133" mass="14562">MLTNAAVKPVRPRAAAYKIFDERGLNLYVAPNGRKSVRMKFHFEGRGKLSTIGTWPEVSLVDAQARCEQAHELLGRGVDPSSKSAAAAAVQGKPSQRQLQPPGLLLWLRQSLAAARSAETERRALPTQRCIDT</sequence>
<accession>A0A5C6UGD5</accession>
<proteinExistence type="inferred from homology"/>
<feature type="region of interest" description="Disordered" evidence="3">
    <location>
        <begin position="74"/>
        <end position="98"/>
    </location>
</feature>
<dbReference type="PANTHER" id="PTHR30629">
    <property type="entry name" value="PROPHAGE INTEGRASE"/>
    <property type="match status" value="1"/>
</dbReference>
<evidence type="ECO:0000256" key="2">
    <source>
        <dbReference type="ARBA" id="ARBA00022908"/>
    </source>
</evidence>
<organism evidence="5 6">
    <name type="scientific">Sphingomonas ginsenosidivorax</name>
    <dbReference type="NCBI Taxonomy" id="862135"/>
    <lineage>
        <taxon>Bacteria</taxon>
        <taxon>Pseudomonadati</taxon>
        <taxon>Pseudomonadota</taxon>
        <taxon>Alphaproteobacteria</taxon>
        <taxon>Sphingomonadales</taxon>
        <taxon>Sphingomonadaceae</taxon>
        <taxon>Sphingomonas</taxon>
    </lineage>
</organism>
<evidence type="ECO:0000259" key="4">
    <source>
        <dbReference type="Pfam" id="PF13356"/>
    </source>
</evidence>
<comment type="similarity">
    <text evidence="1">Belongs to the 'phage' integrase family.</text>
</comment>
<gene>
    <name evidence="5" type="ORF">FSB78_09890</name>
</gene>